<protein>
    <submittedName>
        <fullName evidence="2">Acyl dehydratase</fullName>
    </submittedName>
</protein>
<gene>
    <name evidence="2" type="ORF">Msub_11311</name>
</gene>
<dbReference type="InterPro" id="IPR002539">
    <property type="entry name" value="MaoC-like_dom"/>
</dbReference>
<dbReference type="RefSeq" id="WP_048495250.1">
    <property type="nucleotide sequence ID" value="NZ_LFBU01000001.1"/>
</dbReference>
<keyword evidence="3" id="KW-1185">Reference proteome</keyword>
<dbReference type="InterPro" id="IPR029069">
    <property type="entry name" value="HotDog_dom_sf"/>
</dbReference>
<organism evidence="2 3">
    <name type="scientific">Marinobacter subterrani</name>
    <dbReference type="NCBI Taxonomy" id="1658765"/>
    <lineage>
        <taxon>Bacteria</taxon>
        <taxon>Pseudomonadati</taxon>
        <taxon>Pseudomonadota</taxon>
        <taxon>Gammaproteobacteria</taxon>
        <taxon>Pseudomonadales</taxon>
        <taxon>Marinobacteraceae</taxon>
        <taxon>Marinobacter</taxon>
    </lineage>
</organism>
<name>A0A0J7JAA5_9GAMM</name>
<dbReference type="Proteomes" id="UP000036102">
    <property type="component" value="Unassembled WGS sequence"/>
</dbReference>
<dbReference type="GO" id="GO:0006633">
    <property type="term" value="P:fatty acid biosynthetic process"/>
    <property type="evidence" value="ECO:0007669"/>
    <property type="project" value="TreeGrafter"/>
</dbReference>
<proteinExistence type="predicted"/>
<evidence type="ECO:0000259" key="1">
    <source>
        <dbReference type="Pfam" id="PF01575"/>
    </source>
</evidence>
<dbReference type="PANTHER" id="PTHR43437">
    <property type="entry name" value="HYDROXYACYL-THIOESTER DEHYDRATASE TYPE 2, MITOCHONDRIAL-RELATED"/>
    <property type="match status" value="1"/>
</dbReference>
<dbReference type="SUPFAM" id="SSF54637">
    <property type="entry name" value="Thioesterase/thiol ester dehydrase-isomerase"/>
    <property type="match status" value="1"/>
</dbReference>
<dbReference type="STRING" id="1658765.Msub_11311"/>
<dbReference type="Gene3D" id="3.10.129.10">
    <property type="entry name" value="Hotdog Thioesterase"/>
    <property type="match status" value="1"/>
</dbReference>
<reference evidence="2 3" key="1">
    <citation type="submission" date="2015-06" db="EMBL/GenBank/DDBJ databases">
        <title>Marinobacter subterrani, a genetically tractable neutrophilic iron-oxidizing strain isolated from the Soudan Iron Mine.</title>
        <authorList>
            <person name="Bonis B.M."/>
            <person name="Gralnick J.A."/>
        </authorList>
    </citation>
    <scope>NUCLEOTIDE SEQUENCE [LARGE SCALE GENOMIC DNA]</scope>
    <source>
        <strain evidence="2 3">JG233</strain>
    </source>
</reference>
<dbReference type="PANTHER" id="PTHR43437:SF3">
    <property type="entry name" value="HYDROXYACYL-THIOESTER DEHYDRATASE TYPE 2, MITOCHONDRIAL"/>
    <property type="match status" value="1"/>
</dbReference>
<dbReference type="Pfam" id="PF01575">
    <property type="entry name" value="MaoC_dehydratas"/>
    <property type="match status" value="1"/>
</dbReference>
<feature type="domain" description="MaoC-like" evidence="1">
    <location>
        <begin position="18"/>
        <end position="111"/>
    </location>
</feature>
<accession>A0A0J7JAA5</accession>
<dbReference type="OrthoDB" id="9800237at2"/>
<dbReference type="InterPro" id="IPR050965">
    <property type="entry name" value="UPF0336/Enoyl-CoA_hydratase"/>
</dbReference>
<sequence>MSDIRKKTIAGLKAGDSFSLTRTFTEEETLTFGEISRDQNPVHYSDEFARAKNLQGKICHGLLVGGMITEVGGQIGWLASGMNFRFRRPVYFGDTITCAFTITEVDERNRARAEAVLSNQYGEAVIDAWLTGVLPGPEEQQVMSAMLAEQKDLPGS</sequence>
<dbReference type="CDD" id="cd03449">
    <property type="entry name" value="R_hydratase"/>
    <property type="match status" value="1"/>
</dbReference>
<dbReference type="EMBL" id="LFBU01000001">
    <property type="protein sequence ID" value="KMQ75112.1"/>
    <property type="molecule type" value="Genomic_DNA"/>
</dbReference>
<comment type="caution">
    <text evidence="2">The sequence shown here is derived from an EMBL/GenBank/DDBJ whole genome shotgun (WGS) entry which is preliminary data.</text>
</comment>
<dbReference type="GO" id="GO:0019171">
    <property type="term" value="F:(3R)-hydroxyacyl-[acyl-carrier-protein] dehydratase activity"/>
    <property type="evidence" value="ECO:0007669"/>
    <property type="project" value="TreeGrafter"/>
</dbReference>
<evidence type="ECO:0000313" key="3">
    <source>
        <dbReference type="Proteomes" id="UP000036102"/>
    </source>
</evidence>
<dbReference type="AlphaFoldDB" id="A0A0J7JAA5"/>
<dbReference type="PATRIC" id="fig|1658765.3.peg.1301"/>
<evidence type="ECO:0000313" key="2">
    <source>
        <dbReference type="EMBL" id="KMQ75112.1"/>
    </source>
</evidence>